<feature type="transmembrane region" description="Helical" evidence="1">
    <location>
        <begin position="31"/>
        <end position="53"/>
    </location>
</feature>
<evidence type="ECO:0000259" key="2">
    <source>
        <dbReference type="Pfam" id="PF00892"/>
    </source>
</evidence>
<feature type="transmembrane region" description="Helical" evidence="1">
    <location>
        <begin position="121"/>
        <end position="141"/>
    </location>
</feature>
<sequence>MAGIVFIMIACLTWALDTLIRYPLLGQGFSTLQIVLFEHLTLVLVTSPLLWRYRHHFMQMNSTQSAALFFIGGVGSALGTLAFTQAFHYLNPTIVILLQKLQPLVAILLASWWLKERIHGYFIRWAGLILLGSLVMIWPDVRHLAQANWYYANSTPDIIKGYSYTLLAVLAWGVATVCGKYLASEKMPANAIMSGRFATGLMVLLPLALLYPASVQPMATLSLGKLVMMALLSGLLGMWLYYQGLKRIPAQLATLAEQTFPVFAAIINWLFLGMSLSSYQIAGALLLVLGNIGLRFKEMHLPVQPGTASLNQA</sequence>
<organism evidence="3 4">
    <name type="scientific">Celerinatantimonas yamalensis</name>
    <dbReference type="NCBI Taxonomy" id="559956"/>
    <lineage>
        <taxon>Bacteria</taxon>
        <taxon>Pseudomonadati</taxon>
        <taxon>Pseudomonadota</taxon>
        <taxon>Gammaproteobacteria</taxon>
        <taxon>Celerinatantimonadaceae</taxon>
        <taxon>Celerinatantimonas</taxon>
    </lineage>
</organism>
<protein>
    <submittedName>
        <fullName evidence="3">DMT family transporter</fullName>
    </submittedName>
</protein>
<comment type="caution">
    <text evidence="3">The sequence shown here is derived from an EMBL/GenBank/DDBJ whole genome shotgun (WGS) entry which is preliminary data.</text>
</comment>
<feature type="domain" description="EamA" evidence="2">
    <location>
        <begin position="2"/>
        <end position="137"/>
    </location>
</feature>
<accession>A0ABW9G6U3</accession>
<reference evidence="3 4" key="1">
    <citation type="journal article" date="2013" name="Int. J. Syst. Evol. Microbiol.">
        <title>Celerinatantimonas yamalensis sp. nov., a cold-adapted diazotrophic bacterium from a cold permafrost brine.</title>
        <authorList>
            <person name="Shcherbakova V."/>
            <person name="Chuvilskaya N."/>
            <person name="Rivkina E."/>
            <person name="Demidov N."/>
            <person name="Uchaeva V."/>
            <person name="Suetin S."/>
            <person name="Suzina N."/>
            <person name="Gilichinsky D."/>
        </authorList>
    </citation>
    <scope>NUCLEOTIDE SEQUENCE [LARGE SCALE GENOMIC DNA]</scope>
    <source>
        <strain evidence="3 4">C7</strain>
    </source>
</reference>
<feature type="transmembrane region" description="Helical" evidence="1">
    <location>
        <begin position="65"/>
        <end position="87"/>
    </location>
</feature>
<feature type="transmembrane region" description="Helical" evidence="1">
    <location>
        <begin position="195"/>
        <end position="213"/>
    </location>
</feature>
<keyword evidence="1" id="KW-0472">Membrane</keyword>
<dbReference type="PANTHER" id="PTHR22911:SF137">
    <property type="entry name" value="SOLUTE CARRIER FAMILY 35 MEMBER G2-RELATED"/>
    <property type="match status" value="1"/>
</dbReference>
<dbReference type="PANTHER" id="PTHR22911">
    <property type="entry name" value="ACYL-MALONYL CONDENSING ENZYME-RELATED"/>
    <property type="match status" value="1"/>
</dbReference>
<evidence type="ECO:0000313" key="4">
    <source>
        <dbReference type="Proteomes" id="UP001629953"/>
    </source>
</evidence>
<keyword evidence="4" id="KW-1185">Reference proteome</keyword>
<evidence type="ECO:0000256" key="1">
    <source>
        <dbReference type="SAM" id="Phobius"/>
    </source>
</evidence>
<gene>
    <name evidence="3" type="ORF">ABUE30_09975</name>
</gene>
<evidence type="ECO:0000313" key="3">
    <source>
        <dbReference type="EMBL" id="MFM2485386.1"/>
    </source>
</evidence>
<feature type="transmembrane region" description="Helical" evidence="1">
    <location>
        <begin position="219"/>
        <end position="240"/>
    </location>
</feature>
<dbReference type="InterPro" id="IPR037185">
    <property type="entry name" value="EmrE-like"/>
</dbReference>
<feature type="domain" description="EamA" evidence="2">
    <location>
        <begin position="160"/>
        <end position="292"/>
    </location>
</feature>
<feature type="transmembrane region" description="Helical" evidence="1">
    <location>
        <begin position="277"/>
        <end position="294"/>
    </location>
</feature>
<feature type="transmembrane region" description="Helical" evidence="1">
    <location>
        <begin position="93"/>
        <end position="114"/>
    </location>
</feature>
<dbReference type="RefSeq" id="WP_408623619.1">
    <property type="nucleotide sequence ID" value="NZ_JBEQCT010000004.1"/>
</dbReference>
<dbReference type="SUPFAM" id="SSF103481">
    <property type="entry name" value="Multidrug resistance efflux transporter EmrE"/>
    <property type="match status" value="2"/>
</dbReference>
<dbReference type="Proteomes" id="UP001629953">
    <property type="component" value="Unassembled WGS sequence"/>
</dbReference>
<name>A0ABW9G6U3_9GAMM</name>
<feature type="transmembrane region" description="Helical" evidence="1">
    <location>
        <begin position="161"/>
        <end position="183"/>
    </location>
</feature>
<proteinExistence type="predicted"/>
<keyword evidence="1" id="KW-1133">Transmembrane helix</keyword>
<dbReference type="InterPro" id="IPR000620">
    <property type="entry name" value="EamA_dom"/>
</dbReference>
<dbReference type="Pfam" id="PF00892">
    <property type="entry name" value="EamA"/>
    <property type="match status" value="2"/>
</dbReference>
<dbReference type="EMBL" id="JBEQCT010000004">
    <property type="protein sequence ID" value="MFM2485386.1"/>
    <property type="molecule type" value="Genomic_DNA"/>
</dbReference>
<dbReference type="Gene3D" id="1.10.3730.20">
    <property type="match status" value="1"/>
</dbReference>
<keyword evidence="1" id="KW-0812">Transmembrane</keyword>